<protein>
    <submittedName>
        <fullName evidence="1">Uncharacterized protein</fullName>
    </submittedName>
</protein>
<name>A0ABT6XI83_9GAMM</name>
<organism evidence="1 2">
    <name type="scientific">Lysobacter stagni</name>
    <dbReference type="NCBI Taxonomy" id="3045172"/>
    <lineage>
        <taxon>Bacteria</taxon>
        <taxon>Pseudomonadati</taxon>
        <taxon>Pseudomonadota</taxon>
        <taxon>Gammaproteobacteria</taxon>
        <taxon>Lysobacterales</taxon>
        <taxon>Lysobacteraceae</taxon>
        <taxon>Lysobacter</taxon>
    </lineage>
</organism>
<dbReference type="EMBL" id="JASGBI010000001">
    <property type="protein sequence ID" value="MDI9239857.1"/>
    <property type="molecule type" value="Genomic_DNA"/>
</dbReference>
<keyword evidence="2" id="KW-1185">Reference proteome</keyword>
<reference evidence="1 2" key="1">
    <citation type="submission" date="2023-05" db="EMBL/GenBank/DDBJ databases">
        <title>Lysobacter sp. strain LF1 Genome sequencing and assembly.</title>
        <authorList>
            <person name="Jung Y."/>
        </authorList>
    </citation>
    <scope>NUCLEOTIDE SEQUENCE [LARGE SCALE GENOMIC DNA]</scope>
    <source>
        <strain evidence="1 2">LF1</strain>
    </source>
</reference>
<gene>
    <name evidence="1" type="ORF">QLQ15_13175</name>
</gene>
<dbReference type="RefSeq" id="WP_283213221.1">
    <property type="nucleotide sequence ID" value="NZ_JASGBI010000001.1"/>
</dbReference>
<dbReference type="Proteomes" id="UP001321580">
    <property type="component" value="Unassembled WGS sequence"/>
</dbReference>
<proteinExistence type="predicted"/>
<evidence type="ECO:0000313" key="1">
    <source>
        <dbReference type="EMBL" id="MDI9239857.1"/>
    </source>
</evidence>
<accession>A0ABT6XI83</accession>
<evidence type="ECO:0000313" key="2">
    <source>
        <dbReference type="Proteomes" id="UP001321580"/>
    </source>
</evidence>
<comment type="caution">
    <text evidence="1">The sequence shown here is derived from an EMBL/GenBank/DDBJ whole genome shotgun (WGS) entry which is preliminary data.</text>
</comment>
<sequence length="61" mass="6915">MSRITDTERGARLARDISLGNLHPDLFPDLMQPGEQELWESIFCAAGDQLEECLALREARQ</sequence>